<dbReference type="EMBL" id="JAPQKO010000001">
    <property type="protein sequence ID" value="KAJ5183268.1"/>
    <property type="molecule type" value="Genomic_DNA"/>
</dbReference>
<gene>
    <name evidence="3" type="ORF">N7492_000884</name>
</gene>
<feature type="signal peptide" evidence="2">
    <location>
        <begin position="1"/>
        <end position="22"/>
    </location>
</feature>
<proteinExistence type="predicted"/>
<keyword evidence="4" id="KW-1185">Reference proteome</keyword>
<reference evidence="3" key="2">
    <citation type="journal article" date="2023" name="IMA Fungus">
        <title>Comparative genomic study of the Penicillium genus elucidates a diverse pangenome and 15 lateral gene transfer events.</title>
        <authorList>
            <person name="Petersen C."/>
            <person name="Sorensen T."/>
            <person name="Nielsen M.R."/>
            <person name="Sondergaard T.E."/>
            <person name="Sorensen J.L."/>
            <person name="Fitzpatrick D.A."/>
            <person name="Frisvad J.C."/>
            <person name="Nielsen K.L."/>
        </authorList>
    </citation>
    <scope>NUCLEOTIDE SEQUENCE</scope>
    <source>
        <strain evidence="3">IBT 21917</strain>
    </source>
</reference>
<keyword evidence="2" id="KW-0732">Signal</keyword>
<comment type="caution">
    <text evidence="3">The sequence shown here is derived from an EMBL/GenBank/DDBJ whole genome shotgun (WGS) entry which is preliminary data.</text>
</comment>
<dbReference type="GO" id="GO:0008237">
    <property type="term" value="F:metallopeptidase activity"/>
    <property type="evidence" value="ECO:0007669"/>
    <property type="project" value="InterPro"/>
</dbReference>
<reference evidence="3" key="1">
    <citation type="submission" date="2022-11" db="EMBL/GenBank/DDBJ databases">
        <authorList>
            <person name="Petersen C."/>
        </authorList>
    </citation>
    <scope>NUCLEOTIDE SEQUENCE</scope>
    <source>
        <strain evidence="3">IBT 21917</strain>
    </source>
</reference>
<evidence type="ECO:0000313" key="3">
    <source>
        <dbReference type="EMBL" id="KAJ5183268.1"/>
    </source>
</evidence>
<evidence type="ECO:0000256" key="1">
    <source>
        <dbReference type="SAM" id="MobiDB-lite"/>
    </source>
</evidence>
<accession>A0A9W9IQE9</accession>
<protein>
    <recommendedName>
        <fullName evidence="5">Lysine-specific metallo-endopeptidase domain-containing protein</fullName>
    </recommendedName>
</protein>
<evidence type="ECO:0000256" key="2">
    <source>
        <dbReference type="SAM" id="SignalP"/>
    </source>
</evidence>
<dbReference type="AlphaFoldDB" id="A0A9W9IQE9"/>
<evidence type="ECO:0008006" key="5">
    <source>
        <dbReference type="Google" id="ProtNLM"/>
    </source>
</evidence>
<name>A0A9W9IQE9_9EURO</name>
<organism evidence="3 4">
    <name type="scientific">Penicillium capsulatum</name>
    <dbReference type="NCBI Taxonomy" id="69766"/>
    <lineage>
        <taxon>Eukaryota</taxon>
        <taxon>Fungi</taxon>
        <taxon>Dikarya</taxon>
        <taxon>Ascomycota</taxon>
        <taxon>Pezizomycotina</taxon>
        <taxon>Eurotiomycetes</taxon>
        <taxon>Eurotiomycetidae</taxon>
        <taxon>Eurotiales</taxon>
        <taxon>Aspergillaceae</taxon>
        <taxon>Penicillium</taxon>
    </lineage>
</organism>
<dbReference type="OrthoDB" id="5357372at2759"/>
<evidence type="ECO:0000313" key="4">
    <source>
        <dbReference type="Proteomes" id="UP001146351"/>
    </source>
</evidence>
<feature type="chain" id="PRO_5040981014" description="Lysine-specific metallo-endopeptidase domain-containing protein" evidence="2">
    <location>
        <begin position="23"/>
        <end position="370"/>
    </location>
</feature>
<dbReference type="Proteomes" id="UP001146351">
    <property type="component" value="Unassembled WGS sequence"/>
</dbReference>
<sequence>MRFLLPGFVLLILITVLGKVQAWYLDESCHRPIKSAKSCPDSDDSDSDESDIEMGMGSGDTPVEYLQDMSSDLLKIIQSSFGLATNAQSALDALKQGQSNEAQMDVLEFMYASAVQYNDGKERTVKSDHFDIITSIFDQILGFKHQAPSHSKGDVGFFCDYSRYAEDKDHNGNDNPGWAWDRKLQKSVKMDDIFKECRDLIAGDGEDWFWFADARAANGEEPSIQLCQGFFDIIREDEYKIWEDISSDLENALSRIETSRFTEDVPITDMDKASRYDQYVVHELSHVIAKHATNDRRQEYSYGWDNCLRISNQAKQLPDEYEASYMNADSAANAAQGFTIVSPGGKFEAHRPLKNGKIVPFQMTTKASGK</sequence>
<dbReference type="InterPro" id="IPR024079">
    <property type="entry name" value="MetalloPept_cat_dom_sf"/>
</dbReference>
<dbReference type="Gene3D" id="3.40.390.10">
    <property type="entry name" value="Collagenase (Catalytic Domain)"/>
    <property type="match status" value="1"/>
</dbReference>
<feature type="region of interest" description="Disordered" evidence="1">
    <location>
        <begin position="34"/>
        <end position="58"/>
    </location>
</feature>
<feature type="compositionally biased region" description="Acidic residues" evidence="1">
    <location>
        <begin position="41"/>
        <end position="52"/>
    </location>
</feature>